<comment type="caution">
    <text evidence="3">The sequence shown here is derived from an EMBL/GenBank/DDBJ whole genome shotgun (WGS) entry which is preliminary data.</text>
</comment>
<evidence type="ECO:0000313" key="3">
    <source>
        <dbReference type="EMBL" id="MPL78510.1"/>
    </source>
</evidence>
<dbReference type="Pfam" id="PF19408">
    <property type="entry name" value="PKD_6"/>
    <property type="match status" value="3"/>
</dbReference>
<dbReference type="AlphaFoldDB" id="A0A644UI00"/>
<evidence type="ECO:0000259" key="2">
    <source>
        <dbReference type="Pfam" id="PF19408"/>
    </source>
</evidence>
<dbReference type="InterPro" id="IPR013783">
    <property type="entry name" value="Ig-like_fold"/>
</dbReference>
<feature type="domain" description="PKD-like" evidence="2">
    <location>
        <begin position="659"/>
        <end position="734"/>
    </location>
</feature>
<dbReference type="NCBIfam" id="TIGR04183">
    <property type="entry name" value="Por_Secre_tail"/>
    <property type="match status" value="1"/>
</dbReference>
<evidence type="ECO:0000259" key="1">
    <source>
        <dbReference type="Pfam" id="PF18962"/>
    </source>
</evidence>
<dbReference type="InterPro" id="IPR045829">
    <property type="entry name" value="PKD_6"/>
</dbReference>
<feature type="domain" description="PKD-like" evidence="2">
    <location>
        <begin position="565"/>
        <end position="640"/>
    </location>
</feature>
<accession>A0A644UI00</accession>
<dbReference type="InterPro" id="IPR026444">
    <property type="entry name" value="Secre_tail"/>
</dbReference>
<feature type="domain" description="Secretion system C-terminal sorting" evidence="1">
    <location>
        <begin position="1173"/>
        <end position="1248"/>
    </location>
</feature>
<dbReference type="Pfam" id="PF18962">
    <property type="entry name" value="Por_Secre_tail"/>
    <property type="match status" value="1"/>
</dbReference>
<feature type="domain" description="PKD-like" evidence="2">
    <location>
        <begin position="474"/>
        <end position="556"/>
    </location>
</feature>
<dbReference type="EMBL" id="VSSQ01000117">
    <property type="protein sequence ID" value="MPL78510.1"/>
    <property type="molecule type" value="Genomic_DNA"/>
</dbReference>
<protein>
    <submittedName>
        <fullName evidence="3">Uncharacterized protein</fullName>
    </submittedName>
</protein>
<reference evidence="3" key="1">
    <citation type="submission" date="2019-08" db="EMBL/GenBank/DDBJ databases">
        <authorList>
            <person name="Kucharzyk K."/>
            <person name="Murdoch R.W."/>
            <person name="Higgins S."/>
            <person name="Loffler F."/>
        </authorList>
    </citation>
    <scope>NUCLEOTIDE SEQUENCE</scope>
</reference>
<proteinExistence type="predicted"/>
<organism evidence="3">
    <name type="scientific">bioreactor metagenome</name>
    <dbReference type="NCBI Taxonomy" id="1076179"/>
    <lineage>
        <taxon>unclassified sequences</taxon>
        <taxon>metagenomes</taxon>
        <taxon>ecological metagenomes</taxon>
    </lineage>
</organism>
<gene>
    <name evidence="3" type="ORF">SDC9_24379</name>
</gene>
<sequence length="1252" mass="131324">MRISRSLFLLVALVFCFDFQVKSQINAGPDITICQGETVNLFAVATGGYGTDSYTFEVYPYQPETYSGGTPVTFGGNQDDQIAGPFNIGFQFCFFNQYYTQFYIGSNGWVGFTYNSSWTTYTSAPIPSTGSTVPKNCIMAPWQDWHPGVNSSYGPPYVFYKTIGTAPNRKLVVYWYECPMFSCTSTRGSFQIVLNEQSSIIENHLTNKPNCLTWAGGTATQGVHNSNGNTAFTATNRNSTQWVVTNESTRFVPSGIKWYTGGYPGGTIVGYGPELIVTPSVTTVYTAVVNLCGGQVYSDNVTVTVIPQDNAGFSYGSSTLCQSGFSGNPSTPFPGGIYYATPPGLSINASTGNINLGASNPGSYTITHITTGSCPDTASITLTVVTSPSATFGYPQPGYCVTASNPVPVFAPGSSAGTFSAVPPGLVFASIFTGEINLAASAQGTYQVTNTIPPSAACPQVTYTTTVQVYSVPPTGAPVQGPTALCENPANTVYSTTALANTTSYLWAMSPASAGTIQGSGTSAMVNWTDNFIGTAYIQVRGVNDCGTGQGSPPLQVNVNPLPKETGTPVGPVALCQGGGLTTYFTSGSAFADHYEWALLPSSAGMVVGQGQQITLSWSALFSGTAQLAVRGVNECGSSVWSDPLGIEVSPLPSQAMQPFGPEFFCSGGASGNYATQVVLNASGYSWTIDPAGAGVVTGSGNAVSVSWDPAFSGIANLRVAVINNCGTGPFSPALQIEIAPRPQANAGNDTTVIFGASVILKGSVQGGGNPVVCHWEPASLLLNPDVMRPETLPLQTTVLFTLTSTDAVNGCAASDDVWIEVAGSPLTVSAYADPPAFCAGAGTTLSVQALGGAGSGYQYNWLVNGVLFSNLQYPYVMPDVSTIYEVVVSDVNSSVSALISVEVWPLPAASAGDDIFLQTGSSAQLQGSASPPGNYSFSWSPADSLANPYVANPVTVPLYTSNLFSLTVTDHRGCSSPPDQVSVIVQGGMLGASPVANPDTICLGSSATLLALPFGGIQSGYYYRWYDGNTLISEQPEVNVSPLVSTIYRLEVGDGMSLIERIVPVAVFNLPAINLIAPGVPHQENTILACVFDTISISLPPVAVSFLWSDGSTGNSIQLWTSGITFDFRQLWVVVTDISTGCFSRAEVNVLFNFINCSYGIDEKTDFNDIVVFPNPARETVCIRVLPVASGDLQLRLYDIRGRLVAAHDFAGGSIDPACFGVGQLPEGLYLLKAGSDAGVIVKKVIITKLR</sequence>
<dbReference type="Gene3D" id="2.60.40.10">
    <property type="entry name" value="Immunoglobulins"/>
    <property type="match status" value="1"/>
</dbReference>
<name>A0A644UI00_9ZZZZ</name>